<dbReference type="Proteomes" id="UP000346198">
    <property type="component" value="Unassembled WGS sequence"/>
</dbReference>
<dbReference type="AlphaFoldDB" id="A0A6C2UU31"/>
<dbReference type="EMBL" id="CAAHFH010000002">
    <property type="protein sequence ID" value="VGO22744.1"/>
    <property type="molecule type" value="Genomic_DNA"/>
</dbReference>
<dbReference type="Gene3D" id="2.40.160.10">
    <property type="entry name" value="Porin"/>
    <property type="match status" value="1"/>
</dbReference>
<reference evidence="1 2" key="1">
    <citation type="submission" date="2019-04" db="EMBL/GenBank/DDBJ databases">
        <authorList>
            <person name="Van Vliet M D."/>
        </authorList>
    </citation>
    <scope>NUCLEOTIDE SEQUENCE [LARGE SCALE GENOMIC DNA]</scope>
    <source>
        <strain evidence="1 2">F21</strain>
    </source>
</reference>
<dbReference type="RefSeq" id="WP_136064345.1">
    <property type="nucleotide sequence ID" value="NZ_CAAHFH010000002.1"/>
</dbReference>
<evidence type="ECO:0000313" key="2">
    <source>
        <dbReference type="Proteomes" id="UP000346198"/>
    </source>
</evidence>
<organism evidence="1 2">
    <name type="scientific">Pontiella sulfatireligans</name>
    <dbReference type="NCBI Taxonomy" id="2750658"/>
    <lineage>
        <taxon>Bacteria</taxon>
        <taxon>Pseudomonadati</taxon>
        <taxon>Kiritimatiellota</taxon>
        <taxon>Kiritimatiellia</taxon>
        <taxon>Kiritimatiellales</taxon>
        <taxon>Pontiellaceae</taxon>
        <taxon>Pontiella</taxon>
    </lineage>
</organism>
<proteinExistence type="predicted"/>
<name>A0A6C2UU31_9BACT</name>
<evidence type="ECO:0000313" key="1">
    <source>
        <dbReference type="EMBL" id="VGO22744.1"/>
    </source>
</evidence>
<dbReference type="SUPFAM" id="SSF56935">
    <property type="entry name" value="Porins"/>
    <property type="match status" value="1"/>
</dbReference>
<gene>
    <name evidence="1" type="ORF">SCARR_04840</name>
</gene>
<keyword evidence="2" id="KW-1185">Reference proteome</keyword>
<protein>
    <submittedName>
        <fullName evidence="1">Uncharacterized protein</fullName>
    </submittedName>
</protein>
<sequence length="212" mass="23335">MVAGAAGAVDDHRIQALEEQLAVMNTEIENLKNEQGDLSFLEGQASKLHLGGYGEIHANFQEGGDDQFDIHRLVMYVGYDFNDWIKLTSETELEHAFVADSDDGSNGGELSVEQLYVDFLLADAVNVRAGRVLAPLGIINQKHEPTLFLGVERPNMEKNIIPSTWSVDGIGIFGYPLSWLSYEAYVVAGLGRLQVPRQGRRAQGPHQRAGQL</sequence>
<dbReference type="InterPro" id="IPR023614">
    <property type="entry name" value="Porin_dom_sf"/>
</dbReference>
<accession>A0A6C2UU31</accession>